<evidence type="ECO:0000256" key="1">
    <source>
        <dbReference type="SAM" id="MobiDB-lite"/>
    </source>
</evidence>
<evidence type="ECO:0000313" key="3">
    <source>
        <dbReference type="Proteomes" id="UP001054821"/>
    </source>
</evidence>
<organism evidence="2 3">
    <name type="scientific">Prunus dulcis</name>
    <name type="common">Almond</name>
    <name type="synonym">Amygdalus dulcis</name>
    <dbReference type="NCBI Taxonomy" id="3755"/>
    <lineage>
        <taxon>Eukaryota</taxon>
        <taxon>Viridiplantae</taxon>
        <taxon>Streptophyta</taxon>
        <taxon>Embryophyta</taxon>
        <taxon>Tracheophyta</taxon>
        <taxon>Spermatophyta</taxon>
        <taxon>Magnoliopsida</taxon>
        <taxon>eudicotyledons</taxon>
        <taxon>Gunneridae</taxon>
        <taxon>Pentapetalae</taxon>
        <taxon>rosids</taxon>
        <taxon>fabids</taxon>
        <taxon>Rosales</taxon>
        <taxon>Rosaceae</taxon>
        <taxon>Amygdaloideae</taxon>
        <taxon>Amygdaleae</taxon>
        <taxon>Prunus</taxon>
    </lineage>
</organism>
<sequence>MKKSPVHPKYDMEHEGNGFDPQADFYQFLEEAKHYAVEADFQKSSGYPGEGGERRLGQEKKKKSWKKFLFPWLKGDKMNKTSIKPETISHVSNTRRTNVSGPVYGTGKVTDAPQVVKTYGPVYLVT</sequence>
<keyword evidence="3" id="KW-1185">Reference proteome</keyword>
<evidence type="ECO:0000313" key="2">
    <source>
        <dbReference type="EMBL" id="KAI5336618.1"/>
    </source>
</evidence>
<feature type="region of interest" description="Disordered" evidence="1">
    <location>
        <begin position="84"/>
        <end position="105"/>
    </location>
</feature>
<reference evidence="2 3" key="1">
    <citation type="journal article" date="2022" name="G3 (Bethesda)">
        <title>Whole-genome sequence and methylome profiling of the almond [Prunus dulcis (Mill.) D.A. Webb] cultivar 'Nonpareil'.</title>
        <authorList>
            <person name="D'Amico-Willman K.M."/>
            <person name="Ouma W.Z."/>
            <person name="Meulia T."/>
            <person name="Sideli G.M."/>
            <person name="Gradziel T.M."/>
            <person name="Fresnedo-Ramirez J."/>
        </authorList>
    </citation>
    <scope>NUCLEOTIDE SEQUENCE [LARGE SCALE GENOMIC DNA]</scope>
    <source>
        <strain evidence="2">Clone GOH B32 T37-40</strain>
    </source>
</reference>
<name>A0AAD4W4D0_PRUDU</name>
<feature type="compositionally biased region" description="Polar residues" evidence="1">
    <location>
        <begin position="84"/>
        <end position="100"/>
    </location>
</feature>
<dbReference type="PANTHER" id="PTHR35488:SF4">
    <property type="entry name" value="DUF4005 DOMAIN-CONTAINING PROTEIN"/>
    <property type="match status" value="1"/>
</dbReference>
<dbReference type="Proteomes" id="UP001054821">
    <property type="component" value="Chromosome 3"/>
</dbReference>
<comment type="caution">
    <text evidence="2">The sequence shown here is derived from an EMBL/GenBank/DDBJ whole genome shotgun (WGS) entry which is preliminary data.</text>
</comment>
<feature type="region of interest" description="Disordered" evidence="1">
    <location>
        <begin position="41"/>
        <end position="61"/>
    </location>
</feature>
<dbReference type="EMBL" id="JAJFAZ020000003">
    <property type="protein sequence ID" value="KAI5336618.1"/>
    <property type="molecule type" value="Genomic_DNA"/>
</dbReference>
<proteinExistence type="predicted"/>
<protein>
    <submittedName>
        <fullName evidence="2">Uncharacterized protein</fullName>
    </submittedName>
</protein>
<accession>A0AAD4W4D0</accession>
<gene>
    <name evidence="2" type="ORF">L3X38_015886</name>
</gene>
<dbReference type="AlphaFoldDB" id="A0AAD4W4D0"/>
<dbReference type="PANTHER" id="PTHR35488">
    <property type="entry name" value="OS05G0358900 PROTEIN-RELATED"/>
    <property type="match status" value="1"/>
</dbReference>